<dbReference type="InterPro" id="IPR019261">
    <property type="entry name" value="PARG_cat_microbial"/>
</dbReference>
<dbReference type="PANTHER" id="PTHR35596">
    <property type="entry name" value="DUF2263 DOMAIN-CONTAINING PROTEIN"/>
    <property type="match status" value="1"/>
</dbReference>
<organism evidence="2 3">
    <name type="scientific">Corynespora cassiicola Philippines</name>
    <dbReference type="NCBI Taxonomy" id="1448308"/>
    <lineage>
        <taxon>Eukaryota</taxon>
        <taxon>Fungi</taxon>
        <taxon>Dikarya</taxon>
        <taxon>Ascomycota</taxon>
        <taxon>Pezizomycotina</taxon>
        <taxon>Dothideomycetes</taxon>
        <taxon>Pleosporomycetidae</taxon>
        <taxon>Pleosporales</taxon>
        <taxon>Corynesporascaceae</taxon>
        <taxon>Corynespora</taxon>
    </lineage>
</organism>
<dbReference type="NCBIfam" id="TIGR02452">
    <property type="entry name" value="TIGR02452 family protein"/>
    <property type="match status" value="1"/>
</dbReference>
<evidence type="ECO:0000259" key="1">
    <source>
        <dbReference type="Pfam" id="PF10021"/>
    </source>
</evidence>
<dbReference type="InterPro" id="IPR043472">
    <property type="entry name" value="Macro_dom-like"/>
</dbReference>
<keyword evidence="3" id="KW-1185">Reference proteome</keyword>
<dbReference type="Gene3D" id="3.40.220.10">
    <property type="entry name" value="Leucine Aminopeptidase, subunit E, domain 1"/>
    <property type="match status" value="1"/>
</dbReference>
<dbReference type="STRING" id="1448308.A0A2T2NC19"/>
<name>A0A2T2NC19_CORCC</name>
<evidence type="ECO:0000313" key="3">
    <source>
        <dbReference type="Proteomes" id="UP000240883"/>
    </source>
</evidence>
<protein>
    <recommendedName>
        <fullName evidence="1">Microbial-type PARG catalytic domain-containing protein</fullName>
    </recommendedName>
</protein>
<reference evidence="2 3" key="1">
    <citation type="journal article" date="2018" name="Front. Microbiol.">
        <title>Genome-Wide Analysis of Corynespora cassiicola Leaf Fall Disease Putative Effectors.</title>
        <authorList>
            <person name="Lopez D."/>
            <person name="Ribeiro S."/>
            <person name="Label P."/>
            <person name="Fumanal B."/>
            <person name="Venisse J.S."/>
            <person name="Kohler A."/>
            <person name="de Oliveira R.R."/>
            <person name="Labutti K."/>
            <person name="Lipzen A."/>
            <person name="Lail K."/>
            <person name="Bauer D."/>
            <person name="Ohm R.A."/>
            <person name="Barry K.W."/>
            <person name="Spatafora J."/>
            <person name="Grigoriev I.V."/>
            <person name="Martin F.M."/>
            <person name="Pujade-Renaud V."/>
        </authorList>
    </citation>
    <scope>NUCLEOTIDE SEQUENCE [LARGE SCALE GENOMIC DNA]</scope>
    <source>
        <strain evidence="2 3">Philippines</strain>
    </source>
</reference>
<dbReference type="OrthoDB" id="2440523at2759"/>
<dbReference type="Pfam" id="PF10021">
    <property type="entry name" value="PARG_cat_microb"/>
    <property type="match status" value="1"/>
</dbReference>
<gene>
    <name evidence="2" type="ORF">BS50DRAFT_132453</name>
</gene>
<proteinExistence type="predicted"/>
<dbReference type="InterPro" id="IPR012664">
    <property type="entry name" value="CHP02452"/>
</dbReference>
<evidence type="ECO:0000313" key="2">
    <source>
        <dbReference type="EMBL" id="PSN62910.1"/>
    </source>
</evidence>
<sequence length="297" mass="33596">MPPSRPKPSEIAAEAKRIWMPHIWKYYIKDSTTAIRYEDASVLKVSRDKYQHRTRVAVVEGDPVNFALGWYQSAIADPSNRQSSFKRVPVVNMANEKRAGGDWESGLMAPEECFARRSNLVHALTMPWNTQLGREDNLYPIPTRGGIYSPEVFVFRGGADQDYAPLDEIASLPVISVAPVRRPKLDETGTRYSFAEEKEVMKDKMRAVLRIAMYWGHRNLVMGAFGVGPIFRNPAGEVAKMWRRLLFDEEEFRGFFTDVVFAIEASMVGGSSKGGMSDMDVFRAEFAASSIFPTRYC</sequence>
<dbReference type="PANTHER" id="PTHR35596:SF2">
    <property type="entry name" value="MICROBIAL-TYPE PARG CATALYTIC DOMAIN-CONTAINING PROTEIN"/>
    <property type="match status" value="1"/>
</dbReference>
<dbReference type="Proteomes" id="UP000240883">
    <property type="component" value="Unassembled WGS sequence"/>
</dbReference>
<dbReference type="EMBL" id="KZ678141">
    <property type="protein sequence ID" value="PSN62910.1"/>
    <property type="molecule type" value="Genomic_DNA"/>
</dbReference>
<accession>A0A2T2NC19</accession>
<feature type="domain" description="Microbial-type PARG catalytic" evidence="1">
    <location>
        <begin position="48"/>
        <end position="156"/>
    </location>
</feature>
<dbReference type="AlphaFoldDB" id="A0A2T2NC19"/>